<sequence>MAANEAAGTRDENGFVKIDAHVMLAHGCYGAAAKLIRAADRMANAARSFRSWI</sequence>
<reference evidence="2" key="1">
    <citation type="journal article" date="2019" name="Int. J. Syst. Evol. Microbiol.">
        <title>The Global Catalogue of Microorganisms (GCM) 10K type strain sequencing project: providing services to taxonomists for standard genome sequencing and annotation.</title>
        <authorList>
            <consortium name="The Broad Institute Genomics Platform"/>
            <consortium name="The Broad Institute Genome Sequencing Center for Infectious Disease"/>
            <person name="Wu L."/>
            <person name="Ma J."/>
        </authorList>
    </citation>
    <scope>NUCLEOTIDE SEQUENCE [LARGE SCALE GENOMIC DNA]</scope>
    <source>
        <strain evidence="2">NBRC 112502</strain>
    </source>
</reference>
<accession>A0ABQ6AAA1</accession>
<comment type="caution">
    <text evidence="1">The sequence shown here is derived from an EMBL/GenBank/DDBJ whole genome shotgun (WGS) entry which is preliminary data.</text>
</comment>
<protein>
    <submittedName>
        <fullName evidence="1">Uncharacterized protein</fullName>
    </submittedName>
</protein>
<dbReference type="Proteomes" id="UP001156641">
    <property type="component" value="Unassembled WGS sequence"/>
</dbReference>
<keyword evidence="2" id="KW-1185">Reference proteome</keyword>
<evidence type="ECO:0000313" key="1">
    <source>
        <dbReference type="EMBL" id="GLR68217.1"/>
    </source>
</evidence>
<organism evidence="1 2">
    <name type="scientific">Acidocella aquatica</name>
    <dbReference type="NCBI Taxonomy" id="1922313"/>
    <lineage>
        <taxon>Bacteria</taxon>
        <taxon>Pseudomonadati</taxon>
        <taxon>Pseudomonadota</taxon>
        <taxon>Alphaproteobacteria</taxon>
        <taxon>Acetobacterales</taxon>
        <taxon>Acidocellaceae</taxon>
        <taxon>Acidocella</taxon>
    </lineage>
</organism>
<evidence type="ECO:0000313" key="2">
    <source>
        <dbReference type="Proteomes" id="UP001156641"/>
    </source>
</evidence>
<dbReference type="EMBL" id="BSOS01000082">
    <property type="protein sequence ID" value="GLR68217.1"/>
    <property type="molecule type" value="Genomic_DNA"/>
</dbReference>
<proteinExistence type="predicted"/>
<gene>
    <name evidence="1" type="ORF">GCM10010909_28980</name>
</gene>
<name>A0ABQ6AAA1_9PROT</name>